<protein>
    <submittedName>
        <fullName evidence="2">Uncharacterized protein</fullName>
    </submittedName>
</protein>
<evidence type="ECO:0000313" key="3">
    <source>
        <dbReference type="Proteomes" id="UP001482620"/>
    </source>
</evidence>
<keyword evidence="3" id="KW-1185">Reference proteome</keyword>
<dbReference type="EMBL" id="JAHRIQ010000583">
    <property type="protein sequence ID" value="MEQ2220746.1"/>
    <property type="molecule type" value="Genomic_DNA"/>
</dbReference>
<proteinExistence type="predicted"/>
<dbReference type="Proteomes" id="UP001482620">
    <property type="component" value="Unassembled WGS sequence"/>
</dbReference>
<reference evidence="2 3" key="1">
    <citation type="submission" date="2021-06" db="EMBL/GenBank/DDBJ databases">
        <authorList>
            <person name="Palmer J.M."/>
        </authorList>
    </citation>
    <scope>NUCLEOTIDE SEQUENCE [LARGE SCALE GENOMIC DNA]</scope>
    <source>
        <strain evidence="3">if_2019</strain>
        <tissue evidence="2">Muscle</tissue>
    </source>
</reference>
<comment type="caution">
    <text evidence="2">The sequence shown here is derived from an EMBL/GenBank/DDBJ whole genome shotgun (WGS) entry which is preliminary data.</text>
</comment>
<evidence type="ECO:0000313" key="2">
    <source>
        <dbReference type="EMBL" id="MEQ2220746.1"/>
    </source>
</evidence>
<evidence type="ECO:0000256" key="1">
    <source>
        <dbReference type="SAM" id="MobiDB-lite"/>
    </source>
</evidence>
<sequence length="102" mass="11130">MITQLSALQKSVRQSPLKRAPAGQSPSCARPRERRARTNLRSPAELARHADVDVIPLQAKIQSAVRFPYGRSLNKESKNKVFGDLRAAPAHLPSDLAAAALH</sequence>
<feature type="compositionally biased region" description="Polar residues" evidence="1">
    <location>
        <begin position="1"/>
        <end position="14"/>
    </location>
</feature>
<feature type="region of interest" description="Disordered" evidence="1">
    <location>
        <begin position="1"/>
        <end position="39"/>
    </location>
</feature>
<gene>
    <name evidence="2" type="ORF">ILYODFUR_008598</name>
</gene>
<organism evidence="2 3">
    <name type="scientific">Ilyodon furcidens</name>
    <name type="common">goldbreast splitfin</name>
    <dbReference type="NCBI Taxonomy" id="33524"/>
    <lineage>
        <taxon>Eukaryota</taxon>
        <taxon>Metazoa</taxon>
        <taxon>Chordata</taxon>
        <taxon>Craniata</taxon>
        <taxon>Vertebrata</taxon>
        <taxon>Euteleostomi</taxon>
        <taxon>Actinopterygii</taxon>
        <taxon>Neopterygii</taxon>
        <taxon>Teleostei</taxon>
        <taxon>Neoteleostei</taxon>
        <taxon>Acanthomorphata</taxon>
        <taxon>Ovalentaria</taxon>
        <taxon>Atherinomorphae</taxon>
        <taxon>Cyprinodontiformes</taxon>
        <taxon>Goodeidae</taxon>
        <taxon>Ilyodon</taxon>
    </lineage>
</organism>
<accession>A0ABV0SLT5</accession>
<name>A0ABV0SLT5_9TELE</name>